<dbReference type="GO" id="GO:0009252">
    <property type="term" value="P:peptidoglycan biosynthetic process"/>
    <property type="evidence" value="ECO:0007669"/>
    <property type="project" value="UniProtKB-UniRule"/>
</dbReference>
<keyword evidence="5 8" id="KW-0413">Isomerase</keyword>
<comment type="pathway">
    <text evidence="8">Cell wall biogenesis; peptidoglycan biosynthesis.</text>
</comment>
<dbReference type="InterPro" id="IPR004391">
    <property type="entry name" value="Glu_race"/>
</dbReference>
<evidence type="ECO:0000256" key="4">
    <source>
        <dbReference type="ARBA" id="ARBA00022984"/>
    </source>
</evidence>
<dbReference type="PANTHER" id="PTHR21198">
    <property type="entry name" value="GLUTAMATE RACEMASE"/>
    <property type="match status" value="1"/>
</dbReference>
<evidence type="ECO:0000313" key="10">
    <source>
        <dbReference type="Proteomes" id="UP000199662"/>
    </source>
</evidence>
<dbReference type="UniPathway" id="UPA00219"/>
<keyword evidence="4 8" id="KW-0573">Peptidoglycan synthesis</keyword>
<protein>
    <recommendedName>
        <fullName evidence="7 8">Glutamate racemase</fullName>
        <ecNumber evidence="2 8">5.1.1.3</ecNumber>
    </recommendedName>
</protein>
<dbReference type="RefSeq" id="WP_091834140.1">
    <property type="nucleotide sequence ID" value="NZ_FNZK01000019.1"/>
</dbReference>
<accession>A0A1H7C4A0</accession>
<dbReference type="STRING" id="84035.SAMN05660742_11933"/>
<dbReference type="PROSITE" id="PS00923">
    <property type="entry name" value="ASP_GLU_RACEMASE_1"/>
    <property type="match status" value="1"/>
</dbReference>
<evidence type="ECO:0000256" key="6">
    <source>
        <dbReference type="ARBA" id="ARBA00023316"/>
    </source>
</evidence>
<dbReference type="EC" id="5.1.1.3" evidence="2 8"/>
<dbReference type="InterPro" id="IPR018187">
    <property type="entry name" value="Asp/Glu_racemase_AS_1"/>
</dbReference>
<dbReference type="Pfam" id="PF01177">
    <property type="entry name" value="Asp_Glu_race"/>
    <property type="match status" value="1"/>
</dbReference>
<dbReference type="InterPro" id="IPR001920">
    <property type="entry name" value="Asp/Glu_race"/>
</dbReference>
<keyword evidence="6 8" id="KW-0961">Cell wall biogenesis/degradation</keyword>
<evidence type="ECO:0000256" key="5">
    <source>
        <dbReference type="ARBA" id="ARBA00023235"/>
    </source>
</evidence>
<comment type="catalytic activity">
    <reaction evidence="1 8">
        <text>L-glutamate = D-glutamate</text>
        <dbReference type="Rhea" id="RHEA:12813"/>
        <dbReference type="ChEBI" id="CHEBI:29985"/>
        <dbReference type="ChEBI" id="CHEBI:29986"/>
        <dbReference type="EC" id="5.1.1.3"/>
    </reaction>
</comment>
<organism evidence="9 10">
    <name type="scientific">Propionispira arboris</name>
    <dbReference type="NCBI Taxonomy" id="84035"/>
    <lineage>
        <taxon>Bacteria</taxon>
        <taxon>Bacillati</taxon>
        <taxon>Bacillota</taxon>
        <taxon>Negativicutes</taxon>
        <taxon>Selenomonadales</taxon>
        <taxon>Selenomonadaceae</taxon>
        <taxon>Propionispira</taxon>
    </lineage>
</organism>
<reference evidence="10" key="1">
    <citation type="submission" date="2016-10" db="EMBL/GenBank/DDBJ databases">
        <authorList>
            <person name="Varghese N."/>
            <person name="Submissions S."/>
        </authorList>
    </citation>
    <scope>NUCLEOTIDE SEQUENCE [LARGE SCALE GENOMIC DNA]</scope>
    <source>
        <strain evidence="10">DSM 2179</strain>
    </source>
</reference>
<dbReference type="InterPro" id="IPR015942">
    <property type="entry name" value="Asp/Glu/hydantoin_racemase"/>
</dbReference>
<dbReference type="Gene3D" id="3.40.50.1860">
    <property type="match status" value="2"/>
</dbReference>
<evidence type="ECO:0000256" key="7">
    <source>
        <dbReference type="ARBA" id="ARBA00070053"/>
    </source>
</evidence>
<evidence type="ECO:0000256" key="8">
    <source>
        <dbReference type="HAMAP-Rule" id="MF_00258"/>
    </source>
</evidence>
<proteinExistence type="inferred from homology"/>
<gene>
    <name evidence="8" type="primary">murI</name>
    <name evidence="9" type="ORF">SAMN05660742_11933</name>
</gene>
<dbReference type="HAMAP" id="MF_00258">
    <property type="entry name" value="Glu_racemase"/>
    <property type="match status" value="1"/>
</dbReference>
<feature type="binding site" evidence="8">
    <location>
        <begin position="7"/>
        <end position="8"/>
    </location>
    <ligand>
        <name>substrate</name>
    </ligand>
</feature>
<evidence type="ECO:0000256" key="3">
    <source>
        <dbReference type="ARBA" id="ARBA00022960"/>
    </source>
</evidence>
<keyword evidence="10" id="KW-1185">Reference proteome</keyword>
<dbReference type="Proteomes" id="UP000199662">
    <property type="component" value="Unassembled WGS sequence"/>
</dbReference>
<feature type="binding site" evidence="8">
    <location>
        <begin position="39"/>
        <end position="40"/>
    </location>
    <ligand>
        <name>substrate</name>
    </ligand>
</feature>
<dbReference type="EMBL" id="FNZK01000019">
    <property type="protein sequence ID" value="SEJ84134.1"/>
    <property type="molecule type" value="Genomic_DNA"/>
</dbReference>
<dbReference type="SUPFAM" id="SSF53681">
    <property type="entry name" value="Aspartate/glutamate racemase"/>
    <property type="match status" value="2"/>
</dbReference>
<name>A0A1H7C4A0_9FIRM</name>
<feature type="binding site" evidence="8">
    <location>
        <begin position="71"/>
        <end position="72"/>
    </location>
    <ligand>
        <name>substrate</name>
    </ligand>
</feature>
<evidence type="ECO:0000256" key="1">
    <source>
        <dbReference type="ARBA" id="ARBA00001602"/>
    </source>
</evidence>
<dbReference type="FunFam" id="3.40.50.1860:FF:000002">
    <property type="entry name" value="Glutamate racemase"/>
    <property type="match status" value="1"/>
</dbReference>
<feature type="binding site" evidence="8">
    <location>
        <begin position="184"/>
        <end position="185"/>
    </location>
    <ligand>
        <name>substrate</name>
    </ligand>
</feature>
<keyword evidence="3 8" id="KW-0133">Cell shape</keyword>
<dbReference type="GO" id="GO:0008360">
    <property type="term" value="P:regulation of cell shape"/>
    <property type="evidence" value="ECO:0007669"/>
    <property type="project" value="UniProtKB-KW"/>
</dbReference>
<dbReference type="GO" id="GO:0071555">
    <property type="term" value="P:cell wall organization"/>
    <property type="evidence" value="ECO:0007669"/>
    <property type="project" value="UniProtKB-KW"/>
</dbReference>
<dbReference type="AlphaFoldDB" id="A0A1H7C4A0"/>
<feature type="active site" description="Proton donor/acceptor" evidence="8">
    <location>
        <position position="70"/>
    </location>
</feature>
<comment type="similarity">
    <text evidence="8">Belongs to the aspartate/glutamate racemases family.</text>
</comment>
<evidence type="ECO:0000256" key="2">
    <source>
        <dbReference type="ARBA" id="ARBA00013090"/>
    </source>
</evidence>
<dbReference type="NCBIfam" id="TIGR00067">
    <property type="entry name" value="glut_race"/>
    <property type="match status" value="1"/>
</dbReference>
<sequence>MQIAVFDSGLGGMTVLHDLMKRMPDEDYIYYADTAHVPYGPKPKEDVRKYIFESMDFIVQQGVKAIVIACNTATSVAVQSLREKYKDLPIIGMEPAVKPALEKKSQPGRRVFVTATALTLREEKLHNLIAKLDGENIVDLLPLPGLVELAEKFSFEEKMVRPYLEEVFAPYHLSDYDAIVLGCTHFPFFKDTFRKILPPEMAIIDGNIGTIKNLQHQLKKRNALGGGSGQVVYYNSSIRLEDGDMLEQYKGLLKRLDSLEI</sequence>
<dbReference type="GO" id="GO:0008881">
    <property type="term" value="F:glutamate racemase activity"/>
    <property type="evidence" value="ECO:0007669"/>
    <property type="project" value="UniProtKB-UniRule"/>
</dbReference>
<comment type="function">
    <text evidence="8">Provides the (R)-glutamate required for cell wall biosynthesis.</text>
</comment>
<evidence type="ECO:0000313" key="9">
    <source>
        <dbReference type="EMBL" id="SEJ84134.1"/>
    </source>
</evidence>
<dbReference type="PANTHER" id="PTHR21198:SF3">
    <property type="entry name" value="GLUTAMATE RACEMASE"/>
    <property type="match status" value="1"/>
</dbReference>
<feature type="active site" description="Proton donor/acceptor" evidence="8">
    <location>
        <position position="183"/>
    </location>
</feature>